<sequence length="38" mass="4539">MCRRIAEFKAAFAKGQYFNEHIRNHFRYYLVATDNDAA</sequence>
<evidence type="ECO:0000313" key="1">
    <source>
        <dbReference type="EMBL" id="SJM33979.1"/>
    </source>
</evidence>
<protein>
    <submittedName>
        <fullName evidence="1">Uncharacterized protein</fullName>
    </submittedName>
</protein>
<reference evidence="2" key="1">
    <citation type="submission" date="2016-12" db="EMBL/GenBank/DDBJ databases">
        <authorList>
            <person name="Brunel B."/>
        </authorList>
    </citation>
    <scope>NUCLEOTIDE SEQUENCE [LARGE SCALE GENOMIC DNA]</scope>
</reference>
<dbReference type="AlphaFoldDB" id="A0A2P9AS43"/>
<name>A0A2P9AS43_9HYPH</name>
<proteinExistence type="predicted"/>
<evidence type="ECO:0000313" key="2">
    <source>
        <dbReference type="Proteomes" id="UP000245698"/>
    </source>
</evidence>
<keyword evidence="2" id="KW-1185">Reference proteome</keyword>
<accession>A0A2P9AS43</accession>
<dbReference type="Proteomes" id="UP000245698">
    <property type="component" value="Unassembled WGS sequence"/>
</dbReference>
<gene>
    <name evidence="1" type="ORF">BQ8482_380162</name>
</gene>
<dbReference type="EMBL" id="FUIG01000046">
    <property type="protein sequence ID" value="SJM33979.1"/>
    <property type="molecule type" value="Genomic_DNA"/>
</dbReference>
<organism evidence="1 2">
    <name type="scientific">Mesorhizobium delmotii</name>
    <dbReference type="NCBI Taxonomy" id="1631247"/>
    <lineage>
        <taxon>Bacteria</taxon>
        <taxon>Pseudomonadati</taxon>
        <taxon>Pseudomonadota</taxon>
        <taxon>Alphaproteobacteria</taxon>
        <taxon>Hyphomicrobiales</taxon>
        <taxon>Phyllobacteriaceae</taxon>
        <taxon>Mesorhizobium</taxon>
    </lineage>
</organism>